<proteinExistence type="predicted"/>
<keyword evidence="3" id="KW-1185">Reference proteome</keyword>
<evidence type="ECO:0000313" key="2">
    <source>
        <dbReference type="EMBL" id="QDU78439.1"/>
    </source>
</evidence>
<dbReference type="KEGG" id="plon:Pla110_01400"/>
<organism evidence="2 3">
    <name type="scientific">Polystyrenella longa</name>
    <dbReference type="NCBI Taxonomy" id="2528007"/>
    <lineage>
        <taxon>Bacteria</taxon>
        <taxon>Pseudomonadati</taxon>
        <taxon>Planctomycetota</taxon>
        <taxon>Planctomycetia</taxon>
        <taxon>Planctomycetales</taxon>
        <taxon>Planctomycetaceae</taxon>
        <taxon>Polystyrenella</taxon>
    </lineage>
</organism>
<accession>A0A518CGT9</accession>
<reference evidence="2 3" key="1">
    <citation type="submission" date="2019-02" db="EMBL/GenBank/DDBJ databases">
        <title>Deep-cultivation of Planctomycetes and their phenomic and genomic characterization uncovers novel biology.</title>
        <authorList>
            <person name="Wiegand S."/>
            <person name="Jogler M."/>
            <person name="Boedeker C."/>
            <person name="Pinto D."/>
            <person name="Vollmers J."/>
            <person name="Rivas-Marin E."/>
            <person name="Kohn T."/>
            <person name="Peeters S.H."/>
            <person name="Heuer A."/>
            <person name="Rast P."/>
            <person name="Oberbeckmann S."/>
            <person name="Bunk B."/>
            <person name="Jeske O."/>
            <person name="Meyerdierks A."/>
            <person name="Storesund J.E."/>
            <person name="Kallscheuer N."/>
            <person name="Luecker S."/>
            <person name="Lage O.M."/>
            <person name="Pohl T."/>
            <person name="Merkel B.J."/>
            <person name="Hornburger P."/>
            <person name="Mueller R.-W."/>
            <person name="Bruemmer F."/>
            <person name="Labrenz M."/>
            <person name="Spormann A.M."/>
            <person name="Op den Camp H."/>
            <person name="Overmann J."/>
            <person name="Amann R."/>
            <person name="Jetten M.S.M."/>
            <person name="Mascher T."/>
            <person name="Medema M.H."/>
            <person name="Devos D.P."/>
            <person name="Kaster A.-K."/>
            <person name="Ovreas L."/>
            <person name="Rohde M."/>
            <person name="Galperin M.Y."/>
            <person name="Jogler C."/>
        </authorList>
    </citation>
    <scope>NUCLEOTIDE SEQUENCE [LARGE SCALE GENOMIC DNA]</scope>
    <source>
        <strain evidence="2 3">Pla110</strain>
    </source>
</reference>
<dbReference type="EMBL" id="CP036281">
    <property type="protein sequence ID" value="QDU78439.1"/>
    <property type="molecule type" value="Genomic_DNA"/>
</dbReference>
<dbReference type="GO" id="GO:0004803">
    <property type="term" value="F:transposase activity"/>
    <property type="evidence" value="ECO:0007669"/>
    <property type="project" value="InterPro"/>
</dbReference>
<evidence type="ECO:0000313" key="3">
    <source>
        <dbReference type="Proteomes" id="UP000317178"/>
    </source>
</evidence>
<dbReference type="Gene3D" id="3.30.70.1290">
    <property type="entry name" value="Transposase IS200-like"/>
    <property type="match status" value="1"/>
</dbReference>
<dbReference type="GO" id="GO:0003677">
    <property type="term" value="F:DNA binding"/>
    <property type="evidence" value="ECO:0007669"/>
    <property type="project" value="InterPro"/>
</dbReference>
<gene>
    <name evidence="2" type="ORF">Pla110_01400</name>
</gene>
<feature type="domain" description="Transposase IS200-like" evidence="1">
    <location>
        <begin position="15"/>
        <end position="87"/>
    </location>
</feature>
<dbReference type="SUPFAM" id="SSF143422">
    <property type="entry name" value="Transposase IS200-like"/>
    <property type="match status" value="1"/>
</dbReference>
<protein>
    <submittedName>
        <fullName evidence="2">Transposase IS200 like protein</fullName>
    </submittedName>
</protein>
<name>A0A518CGT9_9PLAN</name>
<dbReference type="Pfam" id="PF01797">
    <property type="entry name" value="Y1_Tnp"/>
    <property type="match status" value="1"/>
</dbReference>
<dbReference type="GO" id="GO:0006313">
    <property type="term" value="P:DNA transposition"/>
    <property type="evidence" value="ECO:0007669"/>
    <property type="project" value="InterPro"/>
</dbReference>
<dbReference type="RefSeq" id="WP_144992184.1">
    <property type="nucleotide sequence ID" value="NZ_CP036281.1"/>
</dbReference>
<evidence type="ECO:0000259" key="1">
    <source>
        <dbReference type="Pfam" id="PF01797"/>
    </source>
</evidence>
<dbReference type="AlphaFoldDB" id="A0A518CGT9"/>
<dbReference type="InterPro" id="IPR002686">
    <property type="entry name" value="Transposase_17"/>
</dbReference>
<dbReference type="InterPro" id="IPR036515">
    <property type="entry name" value="Transposase_17_sf"/>
</dbReference>
<sequence>MNDITHPHRRRIFSEKLYAHFVTTSCYDRRMFFSIERAAEIFQWALTSQAEKQNAHLIGYVIMPEHVHFIIWFPEPGQLSNFMKHLK</sequence>
<dbReference type="Proteomes" id="UP000317178">
    <property type="component" value="Chromosome"/>
</dbReference>
<dbReference type="OrthoDB" id="278793at2"/>